<evidence type="ECO:0000313" key="3">
    <source>
        <dbReference type="Proteomes" id="UP001500456"/>
    </source>
</evidence>
<evidence type="ECO:0000313" key="2">
    <source>
        <dbReference type="EMBL" id="GAA4028480.1"/>
    </source>
</evidence>
<dbReference type="RefSeq" id="WP_345571205.1">
    <property type="nucleotide sequence ID" value="NZ_BAAAZX010000044.1"/>
</dbReference>
<sequence length="130" mass="14045">MPPASGAARIAVHTGPSRSVTAGWSANSLTNGAFPHATFHRHYADLIDVHFRPRIPALARPAMPTEPSGSDAHTEANLSRLRKENTDLRRTLALYEEAIRQLALENDALRSGGSVLPLPNRSRPAPPEPS</sequence>
<gene>
    <name evidence="2" type="ORF">GCM10022232_87930</name>
</gene>
<name>A0ABP7TMG1_9ACTN</name>
<protein>
    <recommendedName>
        <fullName evidence="4">Transposase</fullName>
    </recommendedName>
</protein>
<dbReference type="Proteomes" id="UP001500456">
    <property type="component" value="Unassembled WGS sequence"/>
</dbReference>
<reference evidence="3" key="1">
    <citation type="journal article" date="2019" name="Int. J. Syst. Evol. Microbiol.">
        <title>The Global Catalogue of Microorganisms (GCM) 10K type strain sequencing project: providing services to taxonomists for standard genome sequencing and annotation.</title>
        <authorList>
            <consortium name="The Broad Institute Genomics Platform"/>
            <consortium name="The Broad Institute Genome Sequencing Center for Infectious Disease"/>
            <person name="Wu L."/>
            <person name="Ma J."/>
        </authorList>
    </citation>
    <scope>NUCLEOTIDE SEQUENCE [LARGE SCALE GENOMIC DNA]</scope>
    <source>
        <strain evidence="3">JCM 16924</strain>
    </source>
</reference>
<organism evidence="2 3">
    <name type="scientific">Streptomyces plumbiresistens</name>
    <dbReference type="NCBI Taxonomy" id="511811"/>
    <lineage>
        <taxon>Bacteria</taxon>
        <taxon>Bacillati</taxon>
        <taxon>Actinomycetota</taxon>
        <taxon>Actinomycetes</taxon>
        <taxon>Kitasatosporales</taxon>
        <taxon>Streptomycetaceae</taxon>
        <taxon>Streptomyces</taxon>
    </lineage>
</organism>
<dbReference type="EMBL" id="BAAAZX010000044">
    <property type="protein sequence ID" value="GAA4028480.1"/>
    <property type="molecule type" value="Genomic_DNA"/>
</dbReference>
<keyword evidence="3" id="KW-1185">Reference proteome</keyword>
<feature type="region of interest" description="Disordered" evidence="1">
    <location>
        <begin position="110"/>
        <end position="130"/>
    </location>
</feature>
<evidence type="ECO:0008006" key="4">
    <source>
        <dbReference type="Google" id="ProtNLM"/>
    </source>
</evidence>
<feature type="region of interest" description="Disordered" evidence="1">
    <location>
        <begin position="59"/>
        <end position="82"/>
    </location>
</feature>
<accession>A0ABP7TMG1</accession>
<evidence type="ECO:0000256" key="1">
    <source>
        <dbReference type="SAM" id="MobiDB-lite"/>
    </source>
</evidence>
<proteinExistence type="predicted"/>
<comment type="caution">
    <text evidence="2">The sequence shown here is derived from an EMBL/GenBank/DDBJ whole genome shotgun (WGS) entry which is preliminary data.</text>
</comment>